<name>A0ACC0P174_RHOML</name>
<gene>
    <name evidence="1" type="ORF">RHMOL_Rhmol04G0161300</name>
</gene>
<dbReference type="EMBL" id="CM046391">
    <property type="protein sequence ID" value="KAI8559301.1"/>
    <property type="molecule type" value="Genomic_DNA"/>
</dbReference>
<reference evidence="1" key="1">
    <citation type="submission" date="2022-02" db="EMBL/GenBank/DDBJ databases">
        <title>Plant Genome Project.</title>
        <authorList>
            <person name="Zhang R.-G."/>
        </authorList>
    </citation>
    <scope>NUCLEOTIDE SEQUENCE</scope>
    <source>
        <strain evidence="1">AT1</strain>
    </source>
</reference>
<proteinExistence type="predicted"/>
<dbReference type="Proteomes" id="UP001062846">
    <property type="component" value="Chromosome 4"/>
</dbReference>
<comment type="caution">
    <text evidence="1">The sequence shown here is derived from an EMBL/GenBank/DDBJ whole genome shotgun (WGS) entry which is preliminary data.</text>
</comment>
<evidence type="ECO:0000313" key="2">
    <source>
        <dbReference type="Proteomes" id="UP001062846"/>
    </source>
</evidence>
<protein>
    <submittedName>
        <fullName evidence="1">Uncharacterized protein</fullName>
    </submittedName>
</protein>
<accession>A0ACC0P174</accession>
<keyword evidence="2" id="KW-1185">Reference proteome</keyword>
<evidence type="ECO:0000313" key="1">
    <source>
        <dbReference type="EMBL" id="KAI8559301.1"/>
    </source>
</evidence>
<sequence length="185" mass="21223">MKKAPRVNWDSNLTALLLELAAKEIEEEGRGTRQLSNQQWSGKHDSYLQMREKGKSVIICHQNELVGKFRERPLEHEELTFRVFNTVTEAALYKLLATEGSVKWNWIGIFLMKKRTILLVVRVEEKSGMTARTIPGNSTVFVDFPNDYTRMKFIQSEHVAAMIMAQAKPNPYGIPPPLDPFPSDF</sequence>
<organism evidence="1 2">
    <name type="scientific">Rhododendron molle</name>
    <name type="common">Chinese azalea</name>
    <name type="synonym">Azalea mollis</name>
    <dbReference type="NCBI Taxonomy" id="49168"/>
    <lineage>
        <taxon>Eukaryota</taxon>
        <taxon>Viridiplantae</taxon>
        <taxon>Streptophyta</taxon>
        <taxon>Embryophyta</taxon>
        <taxon>Tracheophyta</taxon>
        <taxon>Spermatophyta</taxon>
        <taxon>Magnoliopsida</taxon>
        <taxon>eudicotyledons</taxon>
        <taxon>Gunneridae</taxon>
        <taxon>Pentapetalae</taxon>
        <taxon>asterids</taxon>
        <taxon>Ericales</taxon>
        <taxon>Ericaceae</taxon>
        <taxon>Ericoideae</taxon>
        <taxon>Rhodoreae</taxon>
        <taxon>Rhododendron</taxon>
    </lineage>
</organism>